<feature type="region of interest" description="Disordered" evidence="1">
    <location>
        <begin position="1"/>
        <end position="31"/>
    </location>
</feature>
<dbReference type="EMBL" id="KQ999465">
    <property type="protein sequence ID" value="KZV41411.1"/>
    <property type="molecule type" value="Genomic_DNA"/>
</dbReference>
<evidence type="ECO:0000313" key="3">
    <source>
        <dbReference type="Proteomes" id="UP000250235"/>
    </source>
</evidence>
<organism evidence="2 3">
    <name type="scientific">Dorcoceras hygrometricum</name>
    <dbReference type="NCBI Taxonomy" id="472368"/>
    <lineage>
        <taxon>Eukaryota</taxon>
        <taxon>Viridiplantae</taxon>
        <taxon>Streptophyta</taxon>
        <taxon>Embryophyta</taxon>
        <taxon>Tracheophyta</taxon>
        <taxon>Spermatophyta</taxon>
        <taxon>Magnoliopsida</taxon>
        <taxon>eudicotyledons</taxon>
        <taxon>Gunneridae</taxon>
        <taxon>Pentapetalae</taxon>
        <taxon>asterids</taxon>
        <taxon>lamiids</taxon>
        <taxon>Lamiales</taxon>
        <taxon>Gesneriaceae</taxon>
        <taxon>Didymocarpoideae</taxon>
        <taxon>Trichosporeae</taxon>
        <taxon>Loxocarpinae</taxon>
        <taxon>Dorcoceras</taxon>
    </lineage>
</organism>
<evidence type="ECO:0000256" key="1">
    <source>
        <dbReference type="SAM" id="MobiDB-lite"/>
    </source>
</evidence>
<protein>
    <submittedName>
        <fullName evidence="2">Uncharacterized protein</fullName>
    </submittedName>
</protein>
<evidence type="ECO:0000313" key="2">
    <source>
        <dbReference type="EMBL" id="KZV41411.1"/>
    </source>
</evidence>
<name>A0A2Z7C652_9LAMI</name>
<sequence length="200" mass="22058">MSSLDDSVVRRVAESLDSPSSSGSRNEGDGTLIAVDIPRARLVRIAREGAEHASSRNFSQTFQSPPVNLYLDAVNPSQEDLVWNGKALNHLTRAHDEVILTRHSMDGVLNRHDQLIKKFEELHGHKDEEKQQQLLELEATQAQRQALGSTGCLAQFRDNGYSEEENPAAFLGMMHALEDMPEVGEVVREDSSGPEASTPS</sequence>
<proteinExistence type="predicted"/>
<dbReference type="Proteomes" id="UP000250235">
    <property type="component" value="Unassembled WGS sequence"/>
</dbReference>
<dbReference type="AlphaFoldDB" id="A0A2Z7C652"/>
<accession>A0A2Z7C652</accession>
<keyword evidence="3" id="KW-1185">Reference proteome</keyword>
<gene>
    <name evidence="2" type="ORF">F511_12139</name>
</gene>
<reference evidence="2 3" key="1">
    <citation type="journal article" date="2015" name="Proc. Natl. Acad. Sci. U.S.A.">
        <title>The resurrection genome of Boea hygrometrica: A blueprint for survival of dehydration.</title>
        <authorList>
            <person name="Xiao L."/>
            <person name="Yang G."/>
            <person name="Zhang L."/>
            <person name="Yang X."/>
            <person name="Zhao S."/>
            <person name="Ji Z."/>
            <person name="Zhou Q."/>
            <person name="Hu M."/>
            <person name="Wang Y."/>
            <person name="Chen M."/>
            <person name="Xu Y."/>
            <person name="Jin H."/>
            <person name="Xiao X."/>
            <person name="Hu G."/>
            <person name="Bao F."/>
            <person name="Hu Y."/>
            <person name="Wan P."/>
            <person name="Li L."/>
            <person name="Deng X."/>
            <person name="Kuang T."/>
            <person name="Xiang C."/>
            <person name="Zhu J.K."/>
            <person name="Oliver M.J."/>
            <person name="He Y."/>
        </authorList>
    </citation>
    <scope>NUCLEOTIDE SEQUENCE [LARGE SCALE GENOMIC DNA]</scope>
    <source>
        <strain evidence="3">cv. XS01</strain>
    </source>
</reference>